<proteinExistence type="predicted"/>
<sequence>MQLLVTAVVFDKAALSGDHVVLDPRLCHHGALPGQQVQYVQYVQPGQQPVQQVQYVQQPVPQVQYVQQPVQQAAPQVPVCVTWRSTGSCTFGDFCQYRHGPDQARRVWTVRSKGSEFYASVVQADSFWRREAAIFIAQVTCWRLCRVRRSFVMSLKDMTNAFGSSDWSELEITIAHSTSEANRALCQQRYEDSMIELTADEGPLLVKPFQGGVMGGPFTVAAFLGTFSRATLQWAYQWSRSDPMSRFLVSKWLNFQSDLSLLKYADDVNKTVVASDEMTLGDLFRKVRKMDEVFDSVMKPFGHVQNLGKQEFLTYFASQGNRARQVVRKGIEGIQGKIKDSVRKRDGDTTPPPSAGAAGSGGQPTGGSGNEHAKKGDGEGNKDVAKVVAQVVRLLLTVTRELGDAASVVFLRWDIALDRGLPACLSAAGNKYDEQSKDMRATQQAGEEQDFKRRGPPHLQIFVSAMQYCATRTPTAGSTEEVAKQLAQDSKEWWQQYMSEDISLKVIGRAVPYFRCKPLKKENRAIIMMRTDFNKAMGVEASRILEAVIEAEGGEFLLASKSSTIGYDVQ</sequence>
<dbReference type="EMBL" id="CAUYUJ010015610">
    <property type="protein sequence ID" value="CAK0856150.1"/>
    <property type="molecule type" value="Genomic_DNA"/>
</dbReference>
<dbReference type="InterPro" id="IPR000571">
    <property type="entry name" value="Znf_CCCH"/>
</dbReference>
<feature type="domain" description="C3H1-type" evidence="6">
    <location>
        <begin position="74"/>
        <end position="102"/>
    </location>
</feature>
<evidence type="ECO:0000313" key="7">
    <source>
        <dbReference type="EMBL" id="CAK0856150.1"/>
    </source>
</evidence>
<evidence type="ECO:0000256" key="2">
    <source>
        <dbReference type="ARBA" id="ARBA00022771"/>
    </source>
</evidence>
<comment type="caution">
    <text evidence="7">The sequence shown here is derived from an EMBL/GenBank/DDBJ whole genome shotgun (WGS) entry which is preliminary data.</text>
</comment>
<dbReference type="Gene3D" id="4.10.1000.10">
    <property type="entry name" value="Zinc finger, CCCH-type"/>
    <property type="match status" value="1"/>
</dbReference>
<evidence type="ECO:0000259" key="6">
    <source>
        <dbReference type="PROSITE" id="PS50103"/>
    </source>
</evidence>
<feature type="region of interest" description="Disordered" evidence="5">
    <location>
        <begin position="338"/>
        <end position="381"/>
    </location>
</feature>
<dbReference type="PROSITE" id="PS50103">
    <property type="entry name" value="ZF_C3H1"/>
    <property type="match status" value="1"/>
</dbReference>
<gene>
    <name evidence="7" type="ORF">PCOR1329_LOCUS46609</name>
</gene>
<reference evidence="7" key="1">
    <citation type="submission" date="2023-10" db="EMBL/GenBank/DDBJ databases">
        <authorList>
            <person name="Chen Y."/>
            <person name="Shah S."/>
            <person name="Dougan E. K."/>
            <person name="Thang M."/>
            <person name="Chan C."/>
        </authorList>
    </citation>
    <scope>NUCLEOTIDE SEQUENCE [LARGE SCALE GENOMIC DNA]</scope>
</reference>
<dbReference type="SMART" id="SM00356">
    <property type="entry name" value="ZnF_C3H1"/>
    <property type="match status" value="1"/>
</dbReference>
<evidence type="ECO:0000256" key="1">
    <source>
        <dbReference type="ARBA" id="ARBA00022723"/>
    </source>
</evidence>
<evidence type="ECO:0000256" key="5">
    <source>
        <dbReference type="SAM" id="MobiDB-lite"/>
    </source>
</evidence>
<feature type="compositionally biased region" description="Gly residues" evidence="5">
    <location>
        <begin position="358"/>
        <end position="369"/>
    </location>
</feature>
<dbReference type="Proteomes" id="UP001189429">
    <property type="component" value="Unassembled WGS sequence"/>
</dbReference>
<evidence type="ECO:0000313" key="8">
    <source>
        <dbReference type="Proteomes" id="UP001189429"/>
    </source>
</evidence>
<keyword evidence="2 4" id="KW-0863">Zinc-finger</keyword>
<accession>A0ABN9UA03</accession>
<keyword evidence="8" id="KW-1185">Reference proteome</keyword>
<feature type="zinc finger region" description="C3H1-type" evidence="4">
    <location>
        <begin position="74"/>
        <end position="102"/>
    </location>
</feature>
<dbReference type="SUPFAM" id="SSF90229">
    <property type="entry name" value="CCCH zinc finger"/>
    <property type="match status" value="1"/>
</dbReference>
<dbReference type="InterPro" id="IPR036855">
    <property type="entry name" value="Znf_CCCH_sf"/>
</dbReference>
<organism evidence="7 8">
    <name type="scientific">Prorocentrum cordatum</name>
    <dbReference type="NCBI Taxonomy" id="2364126"/>
    <lineage>
        <taxon>Eukaryota</taxon>
        <taxon>Sar</taxon>
        <taxon>Alveolata</taxon>
        <taxon>Dinophyceae</taxon>
        <taxon>Prorocentrales</taxon>
        <taxon>Prorocentraceae</taxon>
        <taxon>Prorocentrum</taxon>
    </lineage>
</organism>
<evidence type="ECO:0000256" key="4">
    <source>
        <dbReference type="PROSITE-ProRule" id="PRU00723"/>
    </source>
</evidence>
<feature type="compositionally biased region" description="Basic and acidic residues" evidence="5">
    <location>
        <begin position="371"/>
        <end position="381"/>
    </location>
</feature>
<protein>
    <recommendedName>
        <fullName evidence="6">C3H1-type domain-containing protein</fullName>
    </recommendedName>
</protein>
<name>A0ABN9UA03_9DINO</name>
<evidence type="ECO:0000256" key="3">
    <source>
        <dbReference type="ARBA" id="ARBA00022833"/>
    </source>
</evidence>
<keyword evidence="3 4" id="KW-0862">Zinc</keyword>
<dbReference type="Pfam" id="PF00642">
    <property type="entry name" value="zf-CCCH"/>
    <property type="match status" value="1"/>
</dbReference>
<feature type="compositionally biased region" description="Basic and acidic residues" evidence="5">
    <location>
        <begin position="338"/>
        <end position="348"/>
    </location>
</feature>
<keyword evidence="1 4" id="KW-0479">Metal-binding</keyword>